<feature type="compositionally biased region" description="Polar residues" evidence="1">
    <location>
        <begin position="24"/>
        <end position="44"/>
    </location>
</feature>
<feature type="compositionally biased region" description="Basic residues" evidence="1">
    <location>
        <begin position="7"/>
        <end position="23"/>
    </location>
</feature>
<accession>A0A6A4LH40</accession>
<comment type="caution">
    <text evidence="2">The sequence shown here is derived from an EMBL/GenBank/DDBJ whole genome shotgun (WGS) entry which is preliminary data.</text>
</comment>
<feature type="region of interest" description="Disordered" evidence="1">
    <location>
        <begin position="387"/>
        <end position="428"/>
    </location>
</feature>
<evidence type="ECO:0000256" key="1">
    <source>
        <dbReference type="SAM" id="MobiDB-lite"/>
    </source>
</evidence>
<evidence type="ECO:0000313" key="3">
    <source>
        <dbReference type="Proteomes" id="UP000428333"/>
    </source>
</evidence>
<evidence type="ECO:0000313" key="2">
    <source>
        <dbReference type="EMBL" id="KAE9457690.1"/>
    </source>
</evidence>
<feature type="compositionally biased region" description="Polar residues" evidence="1">
    <location>
        <begin position="72"/>
        <end position="83"/>
    </location>
</feature>
<dbReference type="PANTHER" id="PTHR37260">
    <property type="entry name" value="PHOSPHORELAY PROTEIN"/>
    <property type="match status" value="1"/>
</dbReference>
<dbReference type="Proteomes" id="UP000428333">
    <property type="component" value="Linkage Group LG06"/>
</dbReference>
<gene>
    <name evidence="2" type="ORF">C3L33_10398</name>
</gene>
<keyword evidence="3" id="KW-1185">Reference proteome</keyword>
<feature type="region of interest" description="Disordered" evidence="1">
    <location>
        <begin position="1"/>
        <end position="89"/>
    </location>
</feature>
<protein>
    <submittedName>
        <fullName evidence="2">Uncharacterized protein</fullName>
    </submittedName>
</protein>
<dbReference type="OrthoDB" id="685075at2759"/>
<organism evidence="2 3">
    <name type="scientific">Rhododendron williamsianum</name>
    <dbReference type="NCBI Taxonomy" id="262921"/>
    <lineage>
        <taxon>Eukaryota</taxon>
        <taxon>Viridiplantae</taxon>
        <taxon>Streptophyta</taxon>
        <taxon>Embryophyta</taxon>
        <taxon>Tracheophyta</taxon>
        <taxon>Spermatophyta</taxon>
        <taxon>Magnoliopsida</taxon>
        <taxon>eudicotyledons</taxon>
        <taxon>Gunneridae</taxon>
        <taxon>Pentapetalae</taxon>
        <taxon>asterids</taxon>
        <taxon>Ericales</taxon>
        <taxon>Ericaceae</taxon>
        <taxon>Ericoideae</taxon>
        <taxon>Rhodoreae</taxon>
        <taxon>Rhododendron</taxon>
    </lineage>
</organism>
<dbReference type="AlphaFoldDB" id="A0A6A4LH40"/>
<dbReference type="InterPro" id="IPR053342">
    <property type="entry name" value="Exosome_cofactor/PTGS_suppr"/>
</dbReference>
<feature type="non-terminal residue" evidence="2">
    <location>
        <position position="1"/>
    </location>
</feature>
<feature type="compositionally biased region" description="Polar residues" evidence="1">
    <location>
        <begin position="387"/>
        <end position="397"/>
    </location>
</feature>
<feature type="compositionally biased region" description="Polar residues" evidence="1">
    <location>
        <begin position="245"/>
        <end position="255"/>
    </location>
</feature>
<feature type="region of interest" description="Disordered" evidence="1">
    <location>
        <begin position="224"/>
        <end position="268"/>
    </location>
</feature>
<feature type="compositionally biased region" description="Basic and acidic residues" evidence="1">
    <location>
        <begin position="256"/>
        <end position="268"/>
    </location>
</feature>
<proteinExistence type="predicted"/>
<feature type="compositionally biased region" description="Low complexity" evidence="1">
    <location>
        <begin position="398"/>
        <end position="410"/>
    </location>
</feature>
<dbReference type="EMBL" id="QEFC01001467">
    <property type="protein sequence ID" value="KAE9457690.1"/>
    <property type="molecule type" value="Genomic_DNA"/>
</dbReference>
<sequence>MDTKALAKSKRAHSQHHSKKHHPNVTSKAPSVGASSGKNPSGQQVREKPHQSQGSSKLPSNWDRYEEEYDSGSENPSHNNMSQAIDVMPKSKGADYGHLISEAKSQSLTDISSDGFPSFDDVLTGEEEKTKLDGMHLKSVRGQGILSWTGDDNFVVEDRATASHESEGALALQSALECPRGRCKASFLSLNLHLLAEQLAKADLSQRLFIDPEFLPPELCSEELETSFSQEPGEGQAAFQREGVTRNSVSTSSNQELERTNQIKDEVHPFLGTSERTVQYHGAQSDGTSDANAKKKSFRVQAAASEAELDMLLESFSETNILDSSAVTKNSSDSFSVHQKETSSTSEGISSLKQVACQPSTKGPDLTKPASVANFDDALDDLLKETSTSETFSIQQETSTSSSVGGTSSVHSAPLSRKGPNPSKSASVTASFDDALDDLLDTTPNLTNRKVSSLRSHEGISTHLDITSSSSSGPVSKSKVLALDDFDSWFDNIDGP</sequence>
<feature type="region of interest" description="Disordered" evidence="1">
    <location>
        <begin position="327"/>
        <end position="370"/>
    </location>
</feature>
<name>A0A6A4LH40_9ERIC</name>
<feature type="compositionally biased region" description="Polar residues" evidence="1">
    <location>
        <begin position="327"/>
        <end position="361"/>
    </location>
</feature>
<reference evidence="2 3" key="1">
    <citation type="journal article" date="2019" name="Genome Biol. Evol.">
        <title>The Rhododendron genome and chromosomal organization provide insight into shared whole-genome duplications across the heath family (Ericaceae).</title>
        <authorList>
            <person name="Soza V.L."/>
            <person name="Lindsley D."/>
            <person name="Waalkes A."/>
            <person name="Ramage E."/>
            <person name="Patwardhan R.P."/>
            <person name="Burton J.N."/>
            <person name="Adey A."/>
            <person name="Kumar A."/>
            <person name="Qiu R."/>
            <person name="Shendure J."/>
            <person name="Hall B."/>
        </authorList>
    </citation>
    <scope>NUCLEOTIDE SEQUENCE [LARGE SCALE GENOMIC DNA]</scope>
    <source>
        <strain evidence="2">RSF 1966-606</strain>
    </source>
</reference>
<dbReference type="PANTHER" id="PTHR37260:SF2">
    <property type="entry name" value="PROTEIN ECERIFERUM 16"/>
    <property type="match status" value="1"/>
</dbReference>